<keyword evidence="1 3" id="KW-0413">Isomerase</keyword>
<evidence type="ECO:0000313" key="3">
    <source>
        <dbReference type="EMBL" id="GCD45672.1"/>
    </source>
</evidence>
<accession>A0A401W8N5</accession>
<dbReference type="Gene3D" id="2.60.120.10">
    <property type="entry name" value="Jelly Rolls"/>
    <property type="match status" value="2"/>
</dbReference>
<sequence length="381" mass="40878">MTTELRNTEFHIRARDGAGAEEHGPYELDIDPGRTADGDAAPRYASLRHASLRILRLPPGGSHTFATGDSEWIVLPLNGGCTVAVGGDSDTPFELSGRKDVFSGVTDFAYVPRDAEVRISSAAGGRFALTGARCSRRLPARHGPASGVPVELRGTGNCSRQVNNFGAAGVFACDKLIAVEVLTPGGNWSSYPPHKHDECRPGEESELEEIYYFEIAPAHGSAGLGYQRVTPSGASSRTGRGTDVLAEVRSGDAVLIPDGWHGPSIAAPGHTMYYLNVMAGPGEERAWLICDHPDHGWIRDTWPDQPVDPRLPLYEAPDADLRPSLNETVEAGPRPSLYEAPDADPRRSPNEAVEASPRPPLHDAPDARPEAHPEDPEGDAR</sequence>
<proteinExistence type="predicted"/>
<dbReference type="NCBIfam" id="TIGR04378">
    <property type="entry name" value="myo_inos_iolB"/>
    <property type="match status" value="1"/>
</dbReference>
<feature type="compositionally biased region" description="Basic and acidic residues" evidence="2">
    <location>
        <begin position="360"/>
        <end position="381"/>
    </location>
</feature>
<organism evidence="3 4">
    <name type="scientific">Streptomyces paromomycinus</name>
    <name type="common">Streptomyces rimosus subsp. paromomycinus</name>
    <dbReference type="NCBI Taxonomy" id="92743"/>
    <lineage>
        <taxon>Bacteria</taxon>
        <taxon>Bacillati</taxon>
        <taxon>Actinomycetota</taxon>
        <taxon>Actinomycetes</taxon>
        <taxon>Kitasatosporales</taxon>
        <taxon>Streptomycetaceae</taxon>
        <taxon>Streptomyces</taxon>
    </lineage>
</organism>
<evidence type="ECO:0000256" key="2">
    <source>
        <dbReference type="SAM" id="MobiDB-lite"/>
    </source>
</evidence>
<dbReference type="InterPro" id="IPR011051">
    <property type="entry name" value="RmlC_Cupin_sf"/>
</dbReference>
<reference evidence="3 4" key="1">
    <citation type="submission" date="2018-11" db="EMBL/GenBank/DDBJ databases">
        <title>Whole genome sequence of Streptomyces paromomycinus NBRC 15454(T).</title>
        <authorList>
            <person name="Komaki H."/>
            <person name="Tamura T."/>
        </authorList>
    </citation>
    <scope>NUCLEOTIDE SEQUENCE [LARGE SCALE GENOMIC DNA]</scope>
    <source>
        <strain evidence="3 4">NBRC 15454</strain>
    </source>
</reference>
<dbReference type="Proteomes" id="UP000286746">
    <property type="component" value="Unassembled WGS sequence"/>
</dbReference>
<feature type="compositionally biased region" description="Basic and acidic residues" evidence="2">
    <location>
        <begin position="1"/>
        <end position="37"/>
    </location>
</feature>
<dbReference type="RefSeq" id="WP_218040008.1">
    <property type="nucleotide sequence ID" value="NZ_BHZD01000001.1"/>
</dbReference>
<dbReference type="SUPFAM" id="SSF51182">
    <property type="entry name" value="RmlC-like cupins"/>
    <property type="match status" value="1"/>
</dbReference>
<protein>
    <submittedName>
        <fullName evidence="3">5-deoxy-glucuronate isomerase</fullName>
    </submittedName>
</protein>
<dbReference type="GO" id="GO:0008880">
    <property type="term" value="F:glucuronate isomerase activity"/>
    <property type="evidence" value="ECO:0007669"/>
    <property type="project" value="InterPro"/>
</dbReference>
<name>A0A401W8N5_STREY</name>
<feature type="region of interest" description="Disordered" evidence="2">
    <location>
        <begin position="1"/>
        <end position="40"/>
    </location>
</feature>
<dbReference type="PANTHER" id="PTHR39193">
    <property type="entry name" value="5-DEOXY-GLUCURONATE ISOMERASE"/>
    <property type="match status" value="1"/>
</dbReference>
<gene>
    <name evidence="3" type="ORF">GKJPGBOP_05409</name>
</gene>
<dbReference type="PANTHER" id="PTHR39193:SF1">
    <property type="entry name" value="5-DEOXY-GLUCURONATE ISOMERASE"/>
    <property type="match status" value="1"/>
</dbReference>
<evidence type="ECO:0000256" key="1">
    <source>
        <dbReference type="ARBA" id="ARBA00023235"/>
    </source>
</evidence>
<comment type="caution">
    <text evidence="3">The sequence shown here is derived from an EMBL/GenBank/DDBJ whole genome shotgun (WGS) entry which is preliminary data.</text>
</comment>
<dbReference type="GO" id="GO:0019310">
    <property type="term" value="P:inositol catabolic process"/>
    <property type="evidence" value="ECO:0007669"/>
    <property type="project" value="InterPro"/>
</dbReference>
<dbReference type="AlphaFoldDB" id="A0A401W8N5"/>
<dbReference type="InterPro" id="IPR024203">
    <property type="entry name" value="Deoxy-glucuronate_isom_IolB"/>
</dbReference>
<dbReference type="Pfam" id="PF04962">
    <property type="entry name" value="KduI"/>
    <property type="match status" value="1"/>
</dbReference>
<feature type="region of interest" description="Disordered" evidence="2">
    <location>
        <begin position="304"/>
        <end position="381"/>
    </location>
</feature>
<dbReference type="EMBL" id="BHZD01000001">
    <property type="protein sequence ID" value="GCD45672.1"/>
    <property type="molecule type" value="Genomic_DNA"/>
</dbReference>
<evidence type="ECO:0000313" key="4">
    <source>
        <dbReference type="Proteomes" id="UP000286746"/>
    </source>
</evidence>
<keyword evidence="4" id="KW-1185">Reference proteome</keyword>
<dbReference type="InterPro" id="IPR014710">
    <property type="entry name" value="RmlC-like_jellyroll"/>
</dbReference>
<dbReference type="InterPro" id="IPR021120">
    <property type="entry name" value="KduI/IolB_isomerase"/>
</dbReference>